<dbReference type="GO" id="GO:0015833">
    <property type="term" value="P:peptide transport"/>
    <property type="evidence" value="ECO:0007669"/>
    <property type="project" value="TreeGrafter"/>
</dbReference>
<dbReference type="AlphaFoldDB" id="A0A1U7JID8"/>
<gene>
    <name evidence="6" type="ORF">A3843_08685</name>
</gene>
<dbReference type="InterPro" id="IPR000914">
    <property type="entry name" value="SBP_5_dom"/>
</dbReference>
<protein>
    <recommendedName>
        <fullName evidence="5">Solute-binding protein family 5 domain-containing protein</fullName>
    </recommendedName>
</protein>
<dbReference type="GO" id="GO:0043190">
    <property type="term" value="C:ATP-binding cassette (ABC) transporter complex"/>
    <property type="evidence" value="ECO:0007669"/>
    <property type="project" value="InterPro"/>
</dbReference>
<dbReference type="RefSeq" id="WP_028480537.1">
    <property type="nucleotide sequence ID" value="NZ_LVVZ01000014.1"/>
</dbReference>
<evidence type="ECO:0000256" key="3">
    <source>
        <dbReference type="ARBA" id="ARBA00022729"/>
    </source>
</evidence>
<feature type="signal peptide" evidence="4">
    <location>
        <begin position="1"/>
        <end position="23"/>
    </location>
</feature>
<keyword evidence="7" id="KW-1185">Reference proteome</keyword>
<dbReference type="GO" id="GO:1904680">
    <property type="term" value="F:peptide transmembrane transporter activity"/>
    <property type="evidence" value="ECO:0007669"/>
    <property type="project" value="TreeGrafter"/>
</dbReference>
<dbReference type="InterPro" id="IPR039424">
    <property type="entry name" value="SBP_5"/>
</dbReference>
<accession>A0A1U7JID8</accession>
<dbReference type="Pfam" id="PF00496">
    <property type="entry name" value="SBP_bac_5"/>
    <property type="match status" value="1"/>
</dbReference>
<dbReference type="PANTHER" id="PTHR30290">
    <property type="entry name" value="PERIPLASMIC BINDING COMPONENT OF ABC TRANSPORTER"/>
    <property type="match status" value="1"/>
</dbReference>
<dbReference type="STRING" id="197461.A3843_08685"/>
<name>A0A1U7JID8_9HYPH</name>
<sequence length="619" mass="70573">MRSFFASVVLCLTCALTALPASAAENEELPWRHGAALIGALKYPEGFKHFDYVNPEAPKGGTARLAGTGTFDTLNVVAQKGTLPLGIGYIYDQLMADSLDESSAQYGLIAEALQYPDDYSWVKYRLNPAARWHDGTPITAEDVVWSFEQWTTHSPQRKYYYRNVVSAEATGEREVKFTFDQSGNRELPKILGQLFVMPKHWWTGTNADGKPRDISAGTLEPPLGSGPYRIGTVVPGRSISYERVDDYWAKDLNVNLGKYNFDEIRYEFYRDETVEVEAFKADQFDWRIEPTAKNWMTAYDVPPVQRGDIVKEEFDQPSRGRGLMLGFIANTRRDKLSDPRVRRALNYAFNFEETNRTIFFDLYDRIDSYFFGTELASSGLPEGRELEILNEVRDQVPPEVFAEPFTNPVAEDPRQERNNLRKALELFKQAGYVQKGRQLVNAETGEPFTLEFLLNGSRFERIGLRYQDTLKKIGIELTLRPVDSSQYVNRVRSRDFDLIYTGWAQSLSPGNEQRTFWGSSAADVEASQNYAGVKDPAIDHLIDRIILATDRDELIAATRALDRVLLWHHFVVPGWTSLDTRVAHWNRFSHPEQLPEYAIGFPEVWWYDEAKAAKVGAPN</sequence>
<keyword evidence="3 4" id="KW-0732">Signal</keyword>
<dbReference type="Gene3D" id="3.10.105.10">
    <property type="entry name" value="Dipeptide-binding Protein, Domain 3"/>
    <property type="match status" value="1"/>
</dbReference>
<organism evidence="6 7">
    <name type="scientific">Pseudovibrio exalbescens</name>
    <dbReference type="NCBI Taxonomy" id="197461"/>
    <lineage>
        <taxon>Bacteria</taxon>
        <taxon>Pseudomonadati</taxon>
        <taxon>Pseudomonadota</taxon>
        <taxon>Alphaproteobacteria</taxon>
        <taxon>Hyphomicrobiales</taxon>
        <taxon>Stappiaceae</taxon>
        <taxon>Pseudovibrio</taxon>
    </lineage>
</organism>
<feature type="domain" description="Solute-binding protein family 5" evidence="5">
    <location>
        <begin position="108"/>
        <end position="521"/>
    </location>
</feature>
<dbReference type="EMBL" id="LVVZ01000014">
    <property type="protein sequence ID" value="OKL44454.1"/>
    <property type="molecule type" value="Genomic_DNA"/>
</dbReference>
<dbReference type="SUPFAM" id="SSF53850">
    <property type="entry name" value="Periplasmic binding protein-like II"/>
    <property type="match status" value="1"/>
</dbReference>
<feature type="chain" id="PRO_5010557111" description="Solute-binding protein family 5 domain-containing protein" evidence="4">
    <location>
        <begin position="24"/>
        <end position="619"/>
    </location>
</feature>
<dbReference type="CDD" id="cd08497">
    <property type="entry name" value="MbnE-like"/>
    <property type="match status" value="1"/>
</dbReference>
<evidence type="ECO:0000256" key="2">
    <source>
        <dbReference type="ARBA" id="ARBA00005695"/>
    </source>
</evidence>
<dbReference type="GO" id="GO:0042884">
    <property type="term" value="P:microcin transport"/>
    <property type="evidence" value="ECO:0007669"/>
    <property type="project" value="TreeGrafter"/>
</dbReference>
<dbReference type="PANTHER" id="PTHR30290:SF64">
    <property type="entry name" value="ABC TRANSPORTER PERIPLASMIC BINDING PROTEIN"/>
    <property type="match status" value="1"/>
</dbReference>
<comment type="subcellular location">
    <subcellularLocation>
        <location evidence="1">Periplasm</location>
    </subcellularLocation>
</comment>
<evidence type="ECO:0000256" key="4">
    <source>
        <dbReference type="SAM" id="SignalP"/>
    </source>
</evidence>
<evidence type="ECO:0000313" key="7">
    <source>
        <dbReference type="Proteomes" id="UP000185783"/>
    </source>
</evidence>
<dbReference type="PIRSF" id="PIRSF002741">
    <property type="entry name" value="MppA"/>
    <property type="match status" value="1"/>
</dbReference>
<dbReference type="GO" id="GO:0030288">
    <property type="term" value="C:outer membrane-bounded periplasmic space"/>
    <property type="evidence" value="ECO:0007669"/>
    <property type="project" value="TreeGrafter"/>
</dbReference>
<dbReference type="Gene3D" id="3.40.190.10">
    <property type="entry name" value="Periplasmic binding protein-like II"/>
    <property type="match status" value="1"/>
</dbReference>
<comment type="caution">
    <text evidence="6">The sequence shown here is derived from an EMBL/GenBank/DDBJ whole genome shotgun (WGS) entry which is preliminary data.</text>
</comment>
<proteinExistence type="inferred from homology"/>
<comment type="similarity">
    <text evidence="2">Belongs to the bacterial solute-binding protein 5 family.</text>
</comment>
<evidence type="ECO:0000256" key="1">
    <source>
        <dbReference type="ARBA" id="ARBA00004418"/>
    </source>
</evidence>
<evidence type="ECO:0000259" key="5">
    <source>
        <dbReference type="Pfam" id="PF00496"/>
    </source>
</evidence>
<evidence type="ECO:0000313" key="6">
    <source>
        <dbReference type="EMBL" id="OKL44454.1"/>
    </source>
</evidence>
<reference evidence="6 7" key="1">
    <citation type="submission" date="2016-03" db="EMBL/GenBank/DDBJ databases">
        <title>Genome sequence of Nesiotobacter sp. nov., a moderately halophilic alphaproteobacterium isolated from the Yellow Sea, China.</title>
        <authorList>
            <person name="Zhang G."/>
            <person name="Zhang R."/>
        </authorList>
    </citation>
    <scope>NUCLEOTIDE SEQUENCE [LARGE SCALE GENOMIC DNA]</scope>
    <source>
        <strain evidence="6 7">WB1-6</strain>
    </source>
</reference>
<dbReference type="Proteomes" id="UP000185783">
    <property type="component" value="Unassembled WGS sequence"/>
</dbReference>
<dbReference type="InterPro" id="IPR030678">
    <property type="entry name" value="Peptide/Ni-bd"/>
</dbReference>